<dbReference type="PROSITE" id="PS50850">
    <property type="entry name" value="MFS"/>
    <property type="match status" value="1"/>
</dbReference>
<evidence type="ECO:0000256" key="5">
    <source>
        <dbReference type="ARBA" id="ARBA00022989"/>
    </source>
</evidence>
<evidence type="ECO:0000256" key="4">
    <source>
        <dbReference type="ARBA" id="ARBA00022692"/>
    </source>
</evidence>
<dbReference type="EMBL" id="JAANOH010000001">
    <property type="protein sequence ID" value="MCZ2474170.1"/>
    <property type="molecule type" value="Genomic_DNA"/>
</dbReference>
<feature type="transmembrane region" description="Helical" evidence="8">
    <location>
        <begin position="306"/>
        <end position="327"/>
    </location>
</feature>
<evidence type="ECO:0000256" key="6">
    <source>
        <dbReference type="ARBA" id="ARBA00023136"/>
    </source>
</evidence>
<dbReference type="SUPFAM" id="SSF103473">
    <property type="entry name" value="MFS general substrate transporter"/>
    <property type="match status" value="1"/>
</dbReference>
<dbReference type="PRINTS" id="PR00171">
    <property type="entry name" value="SUGRTRNSPORT"/>
</dbReference>
<evidence type="ECO:0000259" key="9">
    <source>
        <dbReference type="PROSITE" id="PS50850"/>
    </source>
</evidence>
<dbReference type="RefSeq" id="WP_269009642.1">
    <property type="nucleotide sequence ID" value="NZ_JAANOH010000001.1"/>
</dbReference>
<dbReference type="PROSITE" id="PS00216">
    <property type="entry name" value="SUGAR_TRANSPORT_1"/>
    <property type="match status" value="1"/>
</dbReference>
<dbReference type="PANTHER" id="PTHR48020:SF12">
    <property type="entry name" value="PROTON MYO-INOSITOL COTRANSPORTER"/>
    <property type="match status" value="1"/>
</dbReference>
<feature type="transmembrane region" description="Helical" evidence="8">
    <location>
        <begin position="276"/>
        <end position="299"/>
    </location>
</feature>
<feature type="transmembrane region" description="Helical" evidence="8">
    <location>
        <begin position="76"/>
        <end position="95"/>
    </location>
</feature>
<dbReference type="InterPro" id="IPR036259">
    <property type="entry name" value="MFS_trans_sf"/>
</dbReference>
<feature type="transmembrane region" description="Helical" evidence="8">
    <location>
        <begin position="134"/>
        <end position="151"/>
    </location>
</feature>
<keyword evidence="6 8" id="KW-0472">Membrane</keyword>
<reference evidence="10 11" key="1">
    <citation type="submission" date="2020-03" db="EMBL/GenBank/DDBJ databases">
        <authorList>
            <person name="Pitt A."/>
            <person name="Hahn M.W."/>
        </authorList>
    </citation>
    <scope>NUCLEOTIDE SEQUENCE [LARGE SCALE GENOMIC DNA]</scope>
    <source>
        <strain evidence="10 11">5A-MARBSE</strain>
    </source>
</reference>
<gene>
    <name evidence="10" type="ORF">G9H61_01840</name>
</gene>
<dbReference type="InterPro" id="IPR005828">
    <property type="entry name" value="MFS_sugar_transport-like"/>
</dbReference>
<keyword evidence="11" id="KW-1185">Reference proteome</keyword>
<feature type="transmembrane region" description="Helical" evidence="8">
    <location>
        <begin position="369"/>
        <end position="391"/>
    </location>
</feature>
<comment type="similarity">
    <text evidence="2 7">Belongs to the major facilitator superfamily. Sugar transporter (TC 2.A.1.1) family.</text>
</comment>
<feature type="transmembrane region" description="Helical" evidence="8">
    <location>
        <begin position="237"/>
        <end position="264"/>
    </location>
</feature>
<keyword evidence="5 8" id="KW-1133">Transmembrane helix</keyword>
<evidence type="ECO:0000313" key="10">
    <source>
        <dbReference type="EMBL" id="MCZ2474170.1"/>
    </source>
</evidence>
<feature type="transmembrane region" description="Helical" evidence="8">
    <location>
        <begin position="333"/>
        <end position="357"/>
    </location>
</feature>
<proteinExistence type="inferred from homology"/>
<evidence type="ECO:0000256" key="8">
    <source>
        <dbReference type="SAM" id="Phobius"/>
    </source>
</evidence>
<evidence type="ECO:0000256" key="1">
    <source>
        <dbReference type="ARBA" id="ARBA00004141"/>
    </source>
</evidence>
<dbReference type="Proteomes" id="UP001321186">
    <property type="component" value="Unassembled WGS sequence"/>
</dbReference>
<dbReference type="Pfam" id="PF00083">
    <property type="entry name" value="Sugar_tr"/>
    <property type="match status" value="1"/>
</dbReference>
<feature type="transmembrane region" description="Helical" evidence="8">
    <location>
        <begin position="43"/>
        <end position="64"/>
    </location>
</feature>
<dbReference type="Gene3D" id="1.20.1250.20">
    <property type="entry name" value="MFS general substrate transporter like domains"/>
    <property type="match status" value="1"/>
</dbReference>
<comment type="subcellular location">
    <subcellularLocation>
        <location evidence="1">Membrane</location>
        <topology evidence="1">Multi-pass membrane protein</topology>
    </subcellularLocation>
</comment>
<evidence type="ECO:0000256" key="3">
    <source>
        <dbReference type="ARBA" id="ARBA00022448"/>
    </source>
</evidence>
<feature type="transmembrane region" description="Helical" evidence="8">
    <location>
        <begin position="163"/>
        <end position="185"/>
    </location>
</feature>
<dbReference type="InterPro" id="IPR050814">
    <property type="entry name" value="Myo-inositol_Transporter"/>
</dbReference>
<evidence type="ECO:0000256" key="2">
    <source>
        <dbReference type="ARBA" id="ARBA00010992"/>
    </source>
</evidence>
<dbReference type="PROSITE" id="PS00217">
    <property type="entry name" value="SUGAR_TRANSPORT_2"/>
    <property type="match status" value="1"/>
</dbReference>
<evidence type="ECO:0000256" key="7">
    <source>
        <dbReference type="RuleBase" id="RU003346"/>
    </source>
</evidence>
<accession>A0ABT4JD09</accession>
<keyword evidence="4 8" id="KW-0812">Transmembrane</keyword>
<dbReference type="InterPro" id="IPR003663">
    <property type="entry name" value="Sugar/inositol_transpt"/>
</dbReference>
<keyword evidence="3 7" id="KW-0813">Transport</keyword>
<name>A0ABT4JD09_9BACT</name>
<feature type="transmembrane region" description="Helical" evidence="8">
    <location>
        <begin position="397"/>
        <end position="417"/>
    </location>
</feature>
<feature type="transmembrane region" description="Helical" evidence="8">
    <location>
        <begin position="7"/>
        <end position="31"/>
    </location>
</feature>
<dbReference type="NCBIfam" id="TIGR00879">
    <property type="entry name" value="SP"/>
    <property type="match status" value="1"/>
</dbReference>
<comment type="caution">
    <text evidence="10">The sequence shown here is derived from an EMBL/GenBank/DDBJ whole genome shotgun (WGS) entry which is preliminary data.</text>
</comment>
<sequence>MGMNKHVIFWSITVGLGGMLFGLDVAVISGAELAIQKLWHLDSWTHGLAVATALYGTVVGAALGGIPADKYGRKQTLLWIGISFFVSSIGAALATDVNLFMLFRFLGGLGIGASSVVAPIYISEIAPPQHRGKLVISFQLNVVLGILLAYISNYLLQGGDDDWRYMLGMVAIPSLLFSFLILFTPETPQFLLLKRNDQAGALKVLTLADPDPEGTLKRILDNAKTHIKKEHLFSKKFFTPLLLSFLFAFFNQMSGINAIIYYAPRIYELTGLGKESALLSTAGIGVANLLFTLLGWYFIDKIGRRILMYIGSGGYIISLGLIAFSFYQESYAFVPIYIFLFIASHAIGQGSVIWVFISEIFPNSVRASGMAWGSLTHWLLAALVANFFPILTENFGGTFIFSIFGIMMVGQFFYVMFLMPETKGASLEDIEKQIIIH</sequence>
<protein>
    <submittedName>
        <fullName evidence="10">Sugar porter family MFS transporter</fullName>
    </submittedName>
</protein>
<evidence type="ECO:0000313" key="11">
    <source>
        <dbReference type="Proteomes" id="UP001321186"/>
    </source>
</evidence>
<feature type="domain" description="Major facilitator superfamily (MFS) profile" evidence="9">
    <location>
        <begin position="10"/>
        <end position="423"/>
    </location>
</feature>
<organism evidence="10 11">
    <name type="scientific">Aquirufa ecclesiirivi</name>
    <dbReference type="NCBI Taxonomy" id="2715124"/>
    <lineage>
        <taxon>Bacteria</taxon>
        <taxon>Pseudomonadati</taxon>
        <taxon>Bacteroidota</taxon>
        <taxon>Cytophagia</taxon>
        <taxon>Cytophagales</taxon>
        <taxon>Flectobacillaceae</taxon>
        <taxon>Aquirufa</taxon>
    </lineage>
</organism>
<dbReference type="InterPro" id="IPR020846">
    <property type="entry name" value="MFS_dom"/>
</dbReference>
<dbReference type="PANTHER" id="PTHR48020">
    <property type="entry name" value="PROTON MYO-INOSITOL COTRANSPORTER"/>
    <property type="match status" value="1"/>
</dbReference>
<dbReference type="InterPro" id="IPR005829">
    <property type="entry name" value="Sugar_transporter_CS"/>
</dbReference>
<feature type="transmembrane region" description="Helical" evidence="8">
    <location>
        <begin position="101"/>
        <end position="122"/>
    </location>
</feature>